<evidence type="ECO:0000313" key="2">
    <source>
        <dbReference type="Proteomes" id="UP000000644"/>
    </source>
</evidence>
<sequence length="167" mass="17598">MSLTSAVAPLRARWTGLPGREKNLIRLAVLLVLAFLLWQFSVAPALATLRSADAQAQALGAQLQRMQAMQSQVQAIQKQPPLGFDEAVRALTAATKQTLGATAQLGVAGERASITLKEASPDALAEWLVQARLNARSVPVEARLVRGATPGGTAWNGVLVMGLPAAR</sequence>
<dbReference type="GO" id="GO:0015627">
    <property type="term" value="C:type II protein secretion system complex"/>
    <property type="evidence" value="ECO:0007669"/>
    <property type="project" value="InterPro"/>
</dbReference>
<organism evidence="1 2">
    <name type="scientific">Polaromonas naphthalenivorans (strain CJ2)</name>
    <dbReference type="NCBI Taxonomy" id="365044"/>
    <lineage>
        <taxon>Bacteria</taxon>
        <taxon>Pseudomonadati</taxon>
        <taxon>Pseudomonadota</taxon>
        <taxon>Betaproteobacteria</taxon>
        <taxon>Burkholderiales</taxon>
        <taxon>Comamonadaceae</taxon>
        <taxon>Polaromonas</taxon>
    </lineage>
</organism>
<gene>
    <name evidence="1" type="ordered locus">Pnap_0758</name>
</gene>
<dbReference type="GO" id="GO:0015628">
    <property type="term" value="P:protein secretion by the type II secretion system"/>
    <property type="evidence" value="ECO:0007669"/>
    <property type="project" value="InterPro"/>
</dbReference>
<dbReference type="eggNOG" id="COG3149">
    <property type="taxonomic scope" value="Bacteria"/>
</dbReference>
<accession>A1VK99</accession>
<dbReference type="EMBL" id="CP000529">
    <property type="protein sequence ID" value="ABM36077.1"/>
    <property type="molecule type" value="Genomic_DNA"/>
</dbReference>
<reference evidence="2" key="1">
    <citation type="journal article" date="2009" name="Environ. Microbiol.">
        <title>The genome of Polaromonas naphthalenivorans strain CJ2, isolated from coal tar-contaminated sediment, reveals physiological and metabolic versatility and evolution through extensive horizontal gene transfer.</title>
        <authorList>
            <person name="Yagi J.M."/>
            <person name="Sims D."/>
            <person name="Brettin T."/>
            <person name="Bruce D."/>
            <person name="Madsen E.L."/>
        </authorList>
    </citation>
    <scope>NUCLEOTIDE SEQUENCE [LARGE SCALE GENOMIC DNA]</scope>
    <source>
        <strain evidence="2">CJ2</strain>
    </source>
</reference>
<dbReference type="Pfam" id="PF04612">
    <property type="entry name" value="T2SSM"/>
    <property type="match status" value="1"/>
</dbReference>
<dbReference type="InterPro" id="IPR007690">
    <property type="entry name" value="T2SS_GspM"/>
</dbReference>
<proteinExistence type="predicted"/>
<keyword evidence="2" id="KW-1185">Reference proteome</keyword>
<evidence type="ECO:0000313" key="1">
    <source>
        <dbReference type="EMBL" id="ABM36077.1"/>
    </source>
</evidence>
<dbReference type="KEGG" id="pna:Pnap_0758"/>
<dbReference type="Proteomes" id="UP000000644">
    <property type="component" value="Chromosome"/>
</dbReference>
<dbReference type="AlphaFoldDB" id="A1VK99"/>
<dbReference type="STRING" id="365044.Pnap_0758"/>
<dbReference type="OrthoDB" id="8687363at2"/>
<dbReference type="RefSeq" id="WP_011800172.1">
    <property type="nucleotide sequence ID" value="NC_008781.1"/>
</dbReference>
<protein>
    <recommendedName>
        <fullName evidence="3">General secretion pathway M protein</fullName>
    </recommendedName>
</protein>
<name>A1VK99_POLNA</name>
<dbReference type="HOGENOM" id="CLU_127473_0_0_4"/>
<evidence type="ECO:0008006" key="3">
    <source>
        <dbReference type="Google" id="ProtNLM"/>
    </source>
</evidence>